<feature type="region of interest" description="Disordered" evidence="1">
    <location>
        <begin position="1"/>
        <end position="143"/>
    </location>
</feature>
<sequence>MSAVKNESASPSRSNSIPPYISDSEPESVSLSPPREDGSRHDEREFMSGYTRSFYRDGRGYRGSYGHRRVERPGGDGDNDENGGEGDDDEGVNGYGDRYGDREDDGEDDGEERDDNGEDENENEDSDQEIKNEDLSEPEPEPELELSIEIDDIQMNVPHTQQILLLDMEGSEDELDSDRNSTTASEDWRNMNFNQEDEISTPALPTHEEIMAAVEEELQKQIYKAVQEEKIRQDMAAANHRPTPDPSPAIRFFAIGADMCEEFMETICPDAKLLGIGRLDGWMFCVDEKVEGVCCYRNIVPNSDLKKEEAEAEYNTLDKVVYGLIWEVHENTLYTLLEMDKKGWEPQFGMARVDVVRLECEGLGRAFGMGWGLKRGLKEVGMERDVVVFTGVPGGMGLGEGYNERVNRGIVEGCMRGIPDEWVESDVRVWVQYPYVPVPMK</sequence>
<name>A0A4Z1I9P2_9HELO</name>
<dbReference type="AlphaFoldDB" id="A0A4Z1I9P2"/>
<protein>
    <submittedName>
        <fullName evidence="2">Uncharacterized protein</fullName>
    </submittedName>
</protein>
<feature type="compositionally biased region" description="Acidic residues" evidence="1">
    <location>
        <begin position="102"/>
        <end position="127"/>
    </location>
</feature>
<gene>
    <name evidence="2" type="ORF">BCON_0066g00430</name>
</gene>
<dbReference type="Gene3D" id="3.10.490.10">
    <property type="entry name" value="Gamma-glutamyl cyclotransferase-like"/>
    <property type="match status" value="1"/>
</dbReference>
<dbReference type="EMBL" id="PQXN01000066">
    <property type="protein sequence ID" value="TGO57394.1"/>
    <property type="molecule type" value="Genomic_DNA"/>
</dbReference>
<feature type="compositionally biased region" description="Polar residues" evidence="1">
    <location>
        <begin position="1"/>
        <end position="17"/>
    </location>
</feature>
<keyword evidence="3" id="KW-1185">Reference proteome</keyword>
<evidence type="ECO:0000313" key="3">
    <source>
        <dbReference type="Proteomes" id="UP000297527"/>
    </source>
</evidence>
<accession>A0A4Z1I9P2</accession>
<proteinExistence type="predicted"/>
<evidence type="ECO:0000256" key="1">
    <source>
        <dbReference type="SAM" id="MobiDB-lite"/>
    </source>
</evidence>
<feature type="compositionally biased region" description="Basic and acidic residues" evidence="1">
    <location>
        <begin position="34"/>
        <end position="46"/>
    </location>
</feature>
<comment type="caution">
    <text evidence="2">The sequence shown here is derived from an EMBL/GenBank/DDBJ whole genome shotgun (WGS) entry which is preliminary data.</text>
</comment>
<evidence type="ECO:0000313" key="2">
    <source>
        <dbReference type="EMBL" id="TGO57394.1"/>
    </source>
</evidence>
<dbReference type="Proteomes" id="UP000297527">
    <property type="component" value="Unassembled WGS sequence"/>
</dbReference>
<organism evidence="2 3">
    <name type="scientific">Botryotinia convoluta</name>
    <dbReference type="NCBI Taxonomy" id="54673"/>
    <lineage>
        <taxon>Eukaryota</taxon>
        <taxon>Fungi</taxon>
        <taxon>Dikarya</taxon>
        <taxon>Ascomycota</taxon>
        <taxon>Pezizomycotina</taxon>
        <taxon>Leotiomycetes</taxon>
        <taxon>Helotiales</taxon>
        <taxon>Sclerotiniaceae</taxon>
        <taxon>Botryotinia</taxon>
    </lineage>
</organism>
<reference evidence="2 3" key="1">
    <citation type="submission" date="2017-12" db="EMBL/GenBank/DDBJ databases">
        <title>Comparative genomics of Botrytis spp.</title>
        <authorList>
            <person name="Valero-Jimenez C.A."/>
            <person name="Tapia P."/>
            <person name="Veloso J."/>
            <person name="Silva-Moreno E."/>
            <person name="Staats M."/>
            <person name="Valdes J.H."/>
            <person name="Van Kan J.A.L."/>
        </authorList>
    </citation>
    <scope>NUCLEOTIDE SEQUENCE [LARGE SCALE GENOMIC DNA]</scope>
    <source>
        <strain evidence="2 3">MUCL11595</strain>
    </source>
</reference>
<feature type="compositionally biased region" description="Acidic residues" evidence="1">
    <location>
        <begin position="77"/>
        <end position="91"/>
    </location>
</feature>
<dbReference type="OrthoDB" id="2924818at2759"/>